<dbReference type="EMBL" id="JANVFT010000011">
    <property type="protein sequence ID" value="KAJ4499341.1"/>
    <property type="molecule type" value="Genomic_DNA"/>
</dbReference>
<evidence type="ECO:0000313" key="3">
    <source>
        <dbReference type="Proteomes" id="UP001150217"/>
    </source>
</evidence>
<comment type="caution">
    <text evidence="2">The sequence shown here is derived from an EMBL/GenBank/DDBJ whole genome shotgun (WGS) entry which is preliminary data.</text>
</comment>
<organism evidence="2 3">
    <name type="scientific">Lentinula lateritia</name>
    <dbReference type="NCBI Taxonomy" id="40482"/>
    <lineage>
        <taxon>Eukaryota</taxon>
        <taxon>Fungi</taxon>
        <taxon>Dikarya</taxon>
        <taxon>Basidiomycota</taxon>
        <taxon>Agaricomycotina</taxon>
        <taxon>Agaricomycetes</taxon>
        <taxon>Agaricomycetidae</taxon>
        <taxon>Agaricales</taxon>
        <taxon>Marasmiineae</taxon>
        <taxon>Omphalotaceae</taxon>
        <taxon>Lentinula</taxon>
    </lineage>
</organism>
<dbReference type="InterPro" id="IPR046522">
    <property type="entry name" value="DUF6699"/>
</dbReference>
<dbReference type="Proteomes" id="UP001150217">
    <property type="component" value="Unassembled WGS sequence"/>
</dbReference>
<evidence type="ECO:0000313" key="2">
    <source>
        <dbReference type="EMBL" id="KAJ4499341.1"/>
    </source>
</evidence>
<reference evidence="2" key="1">
    <citation type="submission" date="2022-08" db="EMBL/GenBank/DDBJ databases">
        <title>A Global Phylogenomic Analysis of the Shiitake Genus Lentinula.</title>
        <authorList>
            <consortium name="DOE Joint Genome Institute"/>
            <person name="Sierra-Patev S."/>
            <person name="Min B."/>
            <person name="Naranjo-Ortiz M."/>
            <person name="Looney B."/>
            <person name="Konkel Z."/>
            <person name="Slot J.C."/>
            <person name="Sakamoto Y."/>
            <person name="Steenwyk J.L."/>
            <person name="Rokas A."/>
            <person name="Carro J."/>
            <person name="Camarero S."/>
            <person name="Ferreira P."/>
            <person name="Molpeceres G."/>
            <person name="Ruiz-Duenas F.J."/>
            <person name="Serrano A."/>
            <person name="Henrissat B."/>
            <person name="Drula E."/>
            <person name="Hughes K.W."/>
            <person name="Mata J.L."/>
            <person name="Ishikawa N.K."/>
            <person name="Vargas-Isla R."/>
            <person name="Ushijima S."/>
            <person name="Smith C.A."/>
            <person name="Ahrendt S."/>
            <person name="Andreopoulos W."/>
            <person name="He G."/>
            <person name="Labutti K."/>
            <person name="Lipzen A."/>
            <person name="Ng V."/>
            <person name="Riley R."/>
            <person name="Sandor L."/>
            <person name="Barry K."/>
            <person name="Martinez A.T."/>
            <person name="Xiao Y."/>
            <person name="Gibbons J.G."/>
            <person name="Terashima K."/>
            <person name="Grigoriev I.V."/>
            <person name="Hibbett D.S."/>
        </authorList>
    </citation>
    <scope>NUCLEOTIDE SEQUENCE</scope>
    <source>
        <strain evidence="2">RHP3577 ss4</strain>
    </source>
</reference>
<name>A0ABQ8VSI6_9AGAR</name>
<keyword evidence="3" id="KW-1185">Reference proteome</keyword>
<dbReference type="Pfam" id="PF20415">
    <property type="entry name" value="DUF6699"/>
    <property type="match status" value="1"/>
</dbReference>
<sequence>MTLMRRRYLPDIISVMTCTVCSQKLDSFSTGYKNTRIYHAIQRSEVPRRGSEYSPLPTHTAALLKSSSPAYSVASLPVIDGSVSPQPIPTIMLPAVDCQLHRALQSNKFSPSAISWDMSYPVETARLQPPCTQFDWNAPATNPHTTHLTITFGAWKFTVVPHPASRVSYVTVLDVLHGIYRYFRTSSSERDYRALSSDKRHRVTSAYNQRWQRCHPAEQEMEQKKGVKQIDFLADSKTFWGLLPTKELGTWQLQVTRS</sequence>
<accession>A0ABQ8VSI6</accession>
<gene>
    <name evidence="2" type="ORF">C8R41DRAFT_815351</name>
</gene>
<proteinExistence type="predicted"/>
<feature type="domain" description="DUF6699" evidence="1">
    <location>
        <begin position="114"/>
        <end position="244"/>
    </location>
</feature>
<protein>
    <recommendedName>
        <fullName evidence="1">DUF6699 domain-containing protein</fullName>
    </recommendedName>
</protein>
<evidence type="ECO:0000259" key="1">
    <source>
        <dbReference type="Pfam" id="PF20415"/>
    </source>
</evidence>